<accession>A0A0D2P6S5</accession>
<organism evidence="2 3">
    <name type="scientific">Hypholoma sublateritium (strain FD-334 SS-4)</name>
    <dbReference type="NCBI Taxonomy" id="945553"/>
    <lineage>
        <taxon>Eukaryota</taxon>
        <taxon>Fungi</taxon>
        <taxon>Dikarya</taxon>
        <taxon>Basidiomycota</taxon>
        <taxon>Agaricomycotina</taxon>
        <taxon>Agaricomycetes</taxon>
        <taxon>Agaricomycetidae</taxon>
        <taxon>Agaricales</taxon>
        <taxon>Agaricineae</taxon>
        <taxon>Strophariaceae</taxon>
        <taxon>Hypholoma</taxon>
    </lineage>
</organism>
<dbReference type="Proteomes" id="UP000054270">
    <property type="component" value="Unassembled WGS sequence"/>
</dbReference>
<name>A0A0D2P6S5_HYPSF</name>
<evidence type="ECO:0000256" key="1">
    <source>
        <dbReference type="SAM" id="Phobius"/>
    </source>
</evidence>
<feature type="transmembrane region" description="Helical" evidence="1">
    <location>
        <begin position="37"/>
        <end position="63"/>
    </location>
</feature>
<dbReference type="STRING" id="945553.A0A0D2P6S5"/>
<gene>
    <name evidence="2" type="ORF">HYPSUDRAFT_280341</name>
</gene>
<evidence type="ECO:0000313" key="3">
    <source>
        <dbReference type="Proteomes" id="UP000054270"/>
    </source>
</evidence>
<dbReference type="EMBL" id="KN817527">
    <property type="protein sequence ID" value="KJA26624.1"/>
    <property type="molecule type" value="Genomic_DNA"/>
</dbReference>
<evidence type="ECO:0000313" key="2">
    <source>
        <dbReference type="EMBL" id="KJA26624.1"/>
    </source>
</evidence>
<keyword evidence="3" id="KW-1185">Reference proteome</keyword>
<sequence length="87" mass="9396">MAVCSKQYRGWVTCLIGLVVLAHFAFGVDLAQLPELKLIAAVLFAISAVLSDIMIAGALCYLLHGSRSEVFSKGYELLCPCSHRAPK</sequence>
<proteinExistence type="predicted"/>
<dbReference type="AlphaFoldDB" id="A0A0D2P6S5"/>
<reference evidence="3" key="1">
    <citation type="submission" date="2014-04" db="EMBL/GenBank/DDBJ databases">
        <title>Evolutionary Origins and Diversification of the Mycorrhizal Mutualists.</title>
        <authorList>
            <consortium name="DOE Joint Genome Institute"/>
            <consortium name="Mycorrhizal Genomics Consortium"/>
            <person name="Kohler A."/>
            <person name="Kuo A."/>
            <person name="Nagy L.G."/>
            <person name="Floudas D."/>
            <person name="Copeland A."/>
            <person name="Barry K.W."/>
            <person name="Cichocki N."/>
            <person name="Veneault-Fourrey C."/>
            <person name="LaButti K."/>
            <person name="Lindquist E.A."/>
            <person name="Lipzen A."/>
            <person name="Lundell T."/>
            <person name="Morin E."/>
            <person name="Murat C."/>
            <person name="Riley R."/>
            <person name="Ohm R."/>
            <person name="Sun H."/>
            <person name="Tunlid A."/>
            <person name="Henrissat B."/>
            <person name="Grigoriev I.V."/>
            <person name="Hibbett D.S."/>
            <person name="Martin F."/>
        </authorList>
    </citation>
    <scope>NUCLEOTIDE SEQUENCE [LARGE SCALE GENOMIC DNA]</scope>
    <source>
        <strain evidence="3">FD-334 SS-4</strain>
    </source>
</reference>
<protein>
    <submittedName>
        <fullName evidence="2">Uncharacterized protein</fullName>
    </submittedName>
</protein>
<keyword evidence="1" id="KW-0472">Membrane</keyword>
<keyword evidence="1" id="KW-0812">Transmembrane</keyword>
<keyword evidence="1" id="KW-1133">Transmembrane helix</keyword>